<evidence type="ECO:0000256" key="3">
    <source>
        <dbReference type="ARBA" id="ARBA00022723"/>
    </source>
</evidence>
<evidence type="ECO:0000256" key="4">
    <source>
        <dbReference type="ARBA" id="ARBA00022729"/>
    </source>
</evidence>
<dbReference type="GO" id="GO:0007155">
    <property type="term" value="P:cell adhesion"/>
    <property type="evidence" value="ECO:0007669"/>
    <property type="project" value="InterPro"/>
</dbReference>
<dbReference type="InterPro" id="IPR006127">
    <property type="entry name" value="ZnuA-like"/>
</dbReference>
<dbReference type="Gene3D" id="3.40.50.1980">
    <property type="entry name" value="Nitrogenase molybdenum iron protein domain"/>
    <property type="match status" value="2"/>
</dbReference>
<proteinExistence type="inferred from homology"/>
<reference evidence="7" key="1">
    <citation type="submission" date="2020-02" db="EMBL/GenBank/DDBJ databases">
        <authorList>
            <person name="Meier V. D."/>
        </authorList>
    </citation>
    <scope>NUCLEOTIDE SEQUENCE</scope>
    <source>
        <strain evidence="7">AVDCRST_MAG26</strain>
    </source>
</reference>
<keyword evidence="3" id="KW-0479">Metal-binding</keyword>
<evidence type="ECO:0000256" key="1">
    <source>
        <dbReference type="ARBA" id="ARBA00004196"/>
    </source>
</evidence>
<evidence type="ECO:0000256" key="6">
    <source>
        <dbReference type="SAM" id="SignalP"/>
    </source>
</evidence>
<comment type="subcellular location">
    <subcellularLocation>
        <location evidence="1">Cell envelope</location>
    </subcellularLocation>
</comment>
<dbReference type="SUPFAM" id="SSF53807">
    <property type="entry name" value="Helical backbone' metal receptor"/>
    <property type="match status" value="1"/>
</dbReference>
<evidence type="ECO:0000256" key="5">
    <source>
        <dbReference type="RuleBase" id="RU003512"/>
    </source>
</evidence>
<dbReference type="GO" id="GO:0030001">
    <property type="term" value="P:metal ion transport"/>
    <property type="evidence" value="ECO:0007669"/>
    <property type="project" value="InterPro"/>
</dbReference>
<name>A0A6J4JZ75_9CHLR</name>
<keyword evidence="4 6" id="KW-0732">Signal</keyword>
<comment type="similarity">
    <text evidence="5">Belongs to the bacterial solute-binding protein 9 family.</text>
</comment>
<dbReference type="EMBL" id="CADCTK010000965">
    <property type="protein sequence ID" value="CAA9291491.1"/>
    <property type="molecule type" value="Genomic_DNA"/>
</dbReference>
<feature type="chain" id="PRO_5026781909" evidence="6">
    <location>
        <begin position="33"/>
        <end position="331"/>
    </location>
</feature>
<dbReference type="PANTHER" id="PTHR42953:SF1">
    <property type="entry name" value="METAL-BINDING PROTEIN HI_0362-RELATED"/>
    <property type="match status" value="1"/>
</dbReference>
<keyword evidence="2 5" id="KW-0813">Transport</keyword>
<dbReference type="InterPro" id="IPR006128">
    <property type="entry name" value="Lipoprotein_PsaA-like"/>
</dbReference>
<sequence length="331" mass="35255">MVHGTTRNWADRLRWTAPLLLALTLLSACGGARPTEGAASSEQSPGSVGTGKLRVVATWSILGDLLRNVGGDRIQLTTLVPAGADAHTFEPSPADGVALVEASIVFENGLGFEPWLDDMLAASGSRARRVVVTEGIDVVHLEAGEHSDHAADSAEADPHVWHDVGNALHIVERIRDALVQADSANQEVYENNAARYLQQLRELDSFVVAEVATLPPERRKLVTSHDTFGYFAGRYGFTVVDTALGISTEESEPSAAQMAALVEEIRAAGVPAIFAENVSNTRIMEQLAEAAGVRLAPELYTDALGEGGSPAATYVDMIRHNVSTIVTALRT</sequence>
<feature type="signal peptide" evidence="6">
    <location>
        <begin position="1"/>
        <end position="32"/>
    </location>
</feature>
<evidence type="ECO:0000256" key="2">
    <source>
        <dbReference type="ARBA" id="ARBA00022448"/>
    </source>
</evidence>
<dbReference type="AlphaFoldDB" id="A0A6J4JZ75"/>
<dbReference type="PANTHER" id="PTHR42953">
    <property type="entry name" value="HIGH-AFFINITY ZINC UPTAKE SYSTEM PROTEIN ZNUA-RELATED"/>
    <property type="match status" value="1"/>
</dbReference>
<dbReference type="InterPro" id="IPR006129">
    <property type="entry name" value="AdhesinB"/>
</dbReference>
<protein>
    <submittedName>
        <fullName evidence="7">Zinc ABC transporter, substrate-binding protein ZnuA</fullName>
    </submittedName>
</protein>
<evidence type="ECO:0000313" key="7">
    <source>
        <dbReference type="EMBL" id="CAA9291491.1"/>
    </source>
</evidence>
<dbReference type="Pfam" id="PF01297">
    <property type="entry name" value="ZnuA"/>
    <property type="match status" value="1"/>
</dbReference>
<accession>A0A6J4JZ75</accession>
<dbReference type="PRINTS" id="PR00691">
    <property type="entry name" value="ADHESINB"/>
</dbReference>
<dbReference type="PROSITE" id="PS51257">
    <property type="entry name" value="PROKAR_LIPOPROTEIN"/>
    <property type="match status" value="1"/>
</dbReference>
<gene>
    <name evidence="7" type="ORF">AVDCRST_MAG26-4124</name>
</gene>
<dbReference type="PRINTS" id="PR00690">
    <property type="entry name" value="ADHESNFAMILY"/>
</dbReference>
<dbReference type="GO" id="GO:0030313">
    <property type="term" value="C:cell envelope"/>
    <property type="evidence" value="ECO:0007669"/>
    <property type="project" value="UniProtKB-SubCell"/>
</dbReference>
<dbReference type="CDD" id="cd01137">
    <property type="entry name" value="PsaA"/>
    <property type="match status" value="1"/>
</dbReference>
<dbReference type="InterPro" id="IPR050492">
    <property type="entry name" value="Bact_metal-bind_prot9"/>
</dbReference>
<organism evidence="7">
    <name type="scientific">uncultured Chloroflexia bacterium</name>
    <dbReference type="NCBI Taxonomy" id="1672391"/>
    <lineage>
        <taxon>Bacteria</taxon>
        <taxon>Bacillati</taxon>
        <taxon>Chloroflexota</taxon>
        <taxon>Chloroflexia</taxon>
        <taxon>environmental samples</taxon>
    </lineage>
</organism>
<dbReference type="GO" id="GO:0046872">
    <property type="term" value="F:metal ion binding"/>
    <property type="evidence" value="ECO:0007669"/>
    <property type="project" value="UniProtKB-KW"/>
</dbReference>